<dbReference type="RefSeq" id="WP_053953967.1">
    <property type="nucleotide sequence ID" value="NZ_JBHUMT010000013.1"/>
</dbReference>
<evidence type="ECO:0000313" key="12">
    <source>
        <dbReference type="EMBL" id="RUO66734.1"/>
    </source>
</evidence>
<evidence type="ECO:0000256" key="2">
    <source>
        <dbReference type="ARBA" id="ARBA00010637"/>
    </source>
</evidence>
<dbReference type="InterPro" id="IPR007690">
    <property type="entry name" value="T2SS_GspM"/>
</dbReference>
<comment type="function">
    <text evidence="10">Inner membrane component of the type II secretion system required for the energy-dependent secretion of extracellular factors such as proteases and toxins from the periplasm.</text>
</comment>
<dbReference type="GO" id="GO:0015627">
    <property type="term" value="C:type II protein secretion system complex"/>
    <property type="evidence" value="ECO:0007669"/>
    <property type="project" value="InterPro"/>
</dbReference>
<evidence type="ECO:0000256" key="5">
    <source>
        <dbReference type="ARBA" id="ARBA00022519"/>
    </source>
</evidence>
<comment type="subcellular location">
    <subcellularLocation>
        <location evidence="1">Cell inner membrane</location>
        <topology evidence="1">Single-pass membrane protein</topology>
    </subcellularLocation>
</comment>
<evidence type="ECO:0000256" key="7">
    <source>
        <dbReference type="ARBA" id="ARBA00022927"/>
    </source>
</evidence>
<name>A0A432YTT6_9GAMM</name>
<accession>A0A432YTT6</accession>
<dbReference type="PIRSF" id="PIRSF006291">
    <property type="entry name" value="GspM"/>
    <property type="match status" value="1"/>
</dbReference>
<comment type="similarity">
    <text evidence="2 10">Belongs to the GSP M family.</text>
</comment>
<dbReference type="Gene3D" id="3.30.1360.100">
    <property type="entry name" value="General secretion pathway protein M, EpsM"/>
    <property type="match status" value="1"/>
</dbReference>
<keyword evidence="8 11" id="KW-1133">Transmembrane helix</keyword>
<proteinExistence type="inferred from homology"/>
<dbReference type="SUPFAM" id="SSF103054">
    <property type="entry name" value="General secretion pathway protein M, EpsM"/>
    <property type="match status" value="1"/>
</dbReference>
<protein>
    <recommendedName>
        <fullName evidence="10">Type II secretion system protein M</fullName>
        <shortName evidence="10">T2SS protein M</shortName>
    </recommendedName>
    <alternativeName>
        <fullName evidence="10">General secretion pathway protein M</fullName>
    </alternativeName>
</protein>
<dbReference type="GO" id="GO:0015628">
    <property type="term" value="P:protein secretion by the type II secretion system"/>
    <property type="evidence" value="ECO:0007669"/>
    <property type="project" value="InterPro"/>
</dbReference>
<evidence type="ECO:0000256" key="9">
    <source>
        <dbReference type="ARBA" id="ARBA00023136"/>
    </source>
</evidence>
<evidence type="ECO:0000256" key="6">
    <source>
        <dbReference type="ARBA" id="ARBA00022692"/>
    </source>
</evidence>
<gene>
    <name evidence="12" type="ORF">CWI73_05490</name>
</gene>
<dbReference type="EMBL" id="PIQA01000003">
    <property type="protein sequence ID" value="RUO66734.1"/>
    <property type="molecule type" value="Genomic_DNA"/>
</dbReference>
<keyword evidence="5 10" id="KW-0997">Cell inner membrane</keyword>
<dbReference type="Proteomes" id="UP000288361">
    <property type="component" value="Unassembled WGS sequence"/>
</dbReference>
<evidence type="ECO:0000256" key="4">
    <source>
        <dbReference type="ARBA" id="ARBA00022475"/>
    </source>
</evidence>
<dbReference type="GO" id="GO:0005886">
    <property type="term" value="C:plasma membrane"/>
    <property type="evidence" value="ECO:0007669"/>
    <property type="project" value="UniProtKB-SubCell"/>
</dbReference>
<reference evidence="12 13" key="1">
    <citation type="journal article" date="2011" name="Front. Microbiol.">
        <title>Genomic signatures of strain selection and enhancement in Bacillus atrophaeus var. globigii, a historical biowarfare simulant.</title>
        <authorList>
            <person name="Gibbons H.S."/>
            <person name="Broomall S.M."/>
            <person name="McNew L.A."/>
            <person name="Daligault H."/>
            <person name="Chapman C."/>
            <person name="Bruce D."/>
            <person name="Karavis M."/>
            <person name="Krepps M."/>
            <person name="McGregor P.A."/>
            <person name="Hong C."/>
            <person name="Park K.H."/>
            <person name="Akmal A."/>
            <person name="Feldman A."/>
            <person name="Lin J.S."/>
            <person name="Chang W.E."/>
            <person name="Higgs B.W."/>
            <person name="Demirev P."/>
            <person name="Lindquist J."/>
            <person name="Liem A."/>
            <person name="Fochler E."/>
            <person name="Read T.D."/>
            <person name="Tapia R."/>
            <person name="Johnson S."/>
            <person name="Bishop-Lilly K.A."/>
            <person name="Detter C."/>
            <person name="Han C."/>
            <person name="Sozhamannan S."/>
            <person name="Rosenzweig C.N."/>
            <person name="Skowronski E.W."/>
        </authorList>
    </citation>
    <scope>NUCLEOTIDE SEQUENCE [LARGE SCALE GENOMIC DNA]</scope>
    <source>
        <strain evidence="12 13">TPS4-2</strain>
    </source>
</reference>
<dbReference type="AlphaFoldDB" id="A0A432YTT6"/>
<comment type="caution">
    <text evidence="12">The sequence shown here is derived from an EMBL/GenBank/DDBJ whole genome shotgun (WGS) entry which is preliminary data.</text>
</comment>
<dbReference type="InterPro" id="IPR023229">
    <property type="entry name" value="T2SS_M_periplasmic_sf"/>
</dbReference>
<keyword evidence="4 10" id="KW-1003">Cell membrane</keyword>
<keyword evidence="6 11" id="KW-0812">Transmembrane</keyword>
<evidence type="ECO:0000313" key="13">
    <source>
        <dbReference type="Proteomes" id="UP000288361"/>
    </source>
</evidence>
<dbReference type="Pfam" id="PF04612">
    <property type="entry name" value="T2SSM"/>
    <property type="match status" value="1"/>
</dbReference>
<sequence length="172" mass="19745">MDKLKAIFEPYRQLAYNRWQQFNSREQRLLSALAIVLAIAFLYFIIWLPSSQSVIQAENRLKSQQDQYQWVQQAIARYKSMEGRSAKSSTVKGSLSQRINQAAAQYDIELARIQPQGEEYLVTVDTVPFNQLLQFMNALESDFGLQLTGADIARLEQPGSVRLRKLLVKDVS</sequence>
<keyword evidence="3 10" id="KW-0813">Transport</keyword>
<feature type="transmembrane region" description="Helical" evidence="11">
    <location>
        <begin position="29"/>
        <end position="48"/>
    </location>
</feature>
<keyword evidence="7 10" id="KW-0653">Protein transport</keyword>
<keyword evidence="9 10" id="KW-0472">Membrane</keyword>
<evidence type="ECO:0000256" key="1">
    <source>
        <dbReference type="ARBA" id="ARBA00004377"/>
    </source>
</evidence>
<evidence type="ECO:0000256" key="10">
    <source>
        <dbReference type="PIRNR" id="PIRNR006291"/>
    </source>
</evidence>
<organism evidence="12 13">
    <name type="scientific">Idiomarina piscisalsi</name>
    <dbReference type="NCBI Taxonomy" id="1096243"/>
    <lineage>
        <taxon>Bacteria</taxon>
        <taxon>Pseudomonadati</taxon>
        <taxon>Pseudomonadota</taxon>
        <taxon>Gammaproteobacteria</taxon>
        <taxon>Alteromonadales</taxon>
        <taxon>Idiomarinaceae</taxon>
        <taxon>Idiomarina</taxon>
    </lineage>
</organism>
<evidence type="ECO:0000256" key="8">
    <source>
        <dbReference type="ARBA" id="ARBA00022989"/>
    </source>
</evidence>
<evidence type="ECO:0000256" key="11">
    <source>
        <dbReference type="SAM" id="Phobius"/>
    </source>
</evidence>
<evidence type="ECO:0000256" key="3">
    <source>
        <dbReference type="ARBA" id="ARBA00022448"/>
    </source>
</evidence>